<dbReference type="EMBL" id="CP127295">
    <property type="protein sequence ID" value="WIX99163.1"/>
    <property type="molecule type" value="Genomic_DNA"/>
</dbReference>
<evidence type="ECO:0000313" key="6">
    <source>
        <dbReference type="Proteomes" id="UP001239397"/>
    </source>
</evidence>
<evidence type="ECO:0000256" key="1">
    <source>
        <dbReference type="ARBA" id="ARBA00008005"/>
    </source>
</evidence>
<feature type="domain" description="Tail sheath protein C-terminal" evidence="4">
    <location>
        <begin position="483"/>
        <end position="589"/>
    </location>
</feature>
<keyword evidence="6" id="KW-1185">Reference proteome</keyword>
<dbReference type="Pfam" id="PF17482">
    <property type="entry name" value="Phage_sheath_1C"/>
    <property type="match status" value="1"/>
</dbReference>
<reference evidence="5 6" key="1">
    <citation type="submission" date="2023-06" db="EMBL/GenBank/DDBJ databases">
        <authorList>
            <person name="Oyuntsetseg B."/>
            <person name="Kim S.B."/>
        </authorList>
    </citation>
    <scope>NUCLEOTIDE SEQUENCE [LARGE SCALE GENOMIC DNA]</scope>
    <source>
        <strain evidence="5 6">4-36</strain>
    </source>
</reference>
<organism evidence="5 6">
    <name type="scientific">Amycolatopsis mongoliensis</name>
    <dbReference type="NCBI Taxonomy" id="715475"/>
    <lineage>
        <taxon>Bacteria</taxon>
        <taxon>Bacillati</taxon>
        <taxon>Actinomycetota</taxon>
        <taxon>Actinomycetes</taxon>
        <taxon>Pseudonocardiales</taxon>
        <taxon>Pseudonocardiaceae</taxon>
        <taxon>Amycolatopsis</taxon>
    </lineage>
</organism>
<feature type="region of interest" description="Disordered" evidence="2">
    <location>
        <begin position="281"/>
        <end position="305"/>
    </location>
</feature>
<dbReference type="InterPro" id="IPR020287">
    <property type="entry name" value="Tail_sheath_C"/>
</dbReference>
<evidence type="ECO:0000313" key="5">
    <source>
        <dbReference type="EMBL" id="WIX99163.1"/>
    </source>
</evidence>
<feature type="domain" description="Tail sheath protein subtilisin-like" evidence="3">
    <location>
        <begin position="341"/>
        <end position="477"/>
    </location>
</feature>
<dbReference type="Gene3D" id="3.40.50.11780">
    <property type="match status" value="2"/>
</dbReference>
<dbReference type="InterPro" id="IPR052042">
    <property type="entry name" value="Tail_sheath_structural"/>
</dbReference>
<dbReference type="InterPro" id="IPR035089">
    <property type="entry name" value="Phage_sheath_subtilisin"/>
</dbReference>
<gene>
    <name evidence="5" type="ORF">QRX60_34640</name>
</gene>
<accession>A0A9Y2JLR2</accession>
<evidence type="ECO:0000259" key="4">
    <source>
        <dbReference type="Pfam" id="PF17482"/>
    </source>
</evidence>
<evidence type="ECO:0000256" key="2">
    <source>
        <dbReference type="SAM" id="MobiDB-lite"/>
    </source>
</evidence>
<feature type="region of interest" description="Disordered" evidence="2">
    <location>
        <begin position="169"/>
        <end position="192"/>
    </location>
</feature>
<dbReference type="AlphaFoldDB" id="A0A9Y2JLR2"/>
<name>A0A9Y2JLR2_9PSEU</name>
<dbReference type="PANTHER" id="PTHR35861">
    <property type="match status" value="1"/>
</dbReference>
<protein>
    <submittedName>
        <fullName evidence="5">Phage tail sheath subtilisin-like domain-containing protein</fullName>
    </submittedName>
</protein>
<sequence>MPVTPTYPGVYIEELTSSVRTITGVSTSVTAFVGYTQHGPVNTPVTLTSFADFERRFGGLSQASPLSYSVQQFFLNGGSIAVVVRLAPGAGGATADFGDSFTVTATEPGTAGDSLRVAVDPAVAEGTFDLRVFDTGGRIRETYRGVTLDTIEQAVNATSAVVRVQVAAEPAEPDPSGTVSGAITGEPPDVTGKDFEATVTATGGGENKKTIRLYDDAAQKPKSLAELAVLLERKLRTADPGDPGFAAARVTVVGDRLHILPGSPDSEITLIGPAASTLKLQDHSAPASTPLSGGADGTPPQEGDFVGSAADKSGLYALADVPDLNLLVIPELATLGDPVTVMAQANRLCEDRRAFFIADTPASWTSLDAARAGLGAFDSVRNDHAALYFPHIRQTDPLTGQLREFPPSGAIAGIYAATDTARGVWKAPAGTEAGLTGVRALTVPLTDPENGLINPLGLNALRSFPVIGPVVWGARTLAGADATPSQWKYVPVRRLALFLEESLYRGTKWVVFEPNDEPLWGQIRLNVGAFLHTLFLQGAFQGTSARAAYFVKCDKTTTTQDDVNRGVVNIVVGFAPLKPAEFVVIQIEQITGQIDV</sequence>
<dbReference type="Proteomes" id="UP001239397">
    <property type="component" value="Chromosome"/>
</dbReference>
<dbReference type="PANTHER" id="PTHR35861:SF1">
    <property type="entry name" value="PHAGE TAIL SHEATH PROTEIN"/>
    <property type="match status" value="1"/>
</dbReference>
<dbReference type="RefSeq" id="WP_285995646.1">
    <property type="nucleotide sequence ID" value="NZ_CP127295.1"/>
</dbReference>
<proteinExistence type="inferred from homology"/>
<comment type="similarity">
    <text evidence="1">Belongs to the myoviridae tail sheath protein family.</text>
</comment>
<dbReference type="Pfam" id="PF04984">
    <property type="entry name" value="Phage_sheath_1"/>
    <property type="match status" value="1"/>
</dbReference>
<evidence type="ECO:0000259" key="3">
    <source>
        <dbReference type="Pfam" id="PF04984"/>
    </source>
</evidence>
<dbReference type="KEGG" id="amog:QRX60_34640"/>